<dbReference type="Proteomes" id="UP000324897">
    <property type="component" value="Unassembled WGS sequence"/>
</dbReference>
<feature type="compositionally biased region" description="Basic and acidic residues" evidence="4">
    <location>
        <begin position="123"/>
        <end position="137"/>
    </location>
</feature>
<protein>
    <recommendedName>
        <fullName evidence="7">Dehydrin</fullName>
    </recommendedName>
</protein>
<accession>A0A5J9SNS1</accession>
<dbReference type="InterPro" id="IPR030513">
    <property type="entry name" value="Dehydrin_CS"/>
</dbReference>
<evidence type="ECO:0000313" key="5">
    <source>
        <dbReference type="EMBL" id="TVU00615.1"/>
    </source>
</evidence>
<comment type="caution">
    <text evidence="5">The sequence shown here is derived from an EMBL/GenBank/DDBJ whole genome shotgun (WGS) entry which is preliminary data.</text>
</comment>
<reference evidence="5 6" key="1">
    <citation type="journal article" date="2019" name="Sci. Rep.">
        <title>A high-quality genome of Eragrostis curvula grass provides insights into Poaceae evolution and supports new strategies to enhance forage quality.</title>
        <authorList>
            <person name="Carballo J."/>
            <person name="Santos B.A.C.M."/>
            <person name="Zappacosta D."/>
            <person name="Garbus I."/>
            <person name="Selva J.P."/>
            <person name="Gallo C.A."/>
            <person name="Diaz A."/>
            <person name="Albertini E."/>
            <person name="Caccamo M."/>
            <person name="Echenique V."/>
        </authorList>
    </citation>
    <scope>NUCLEOTIDE SEQUENCE [LARGE SCALE GENOMIC DNA]</scope>
    <source>
        <strain evidence="6">cv. Victoria</strain>
        <tissue evidence="5">Leaf</tissue>
    </source>
</reference>
<feature type="region of interest" description="Disordered" evidence="4">
    <location>
        <begin position="1"/>
        <end position="144"/>
    </location>
</feature>
<comment type="similarity">
    <text evidence="1 3">Belongs to the plant dehydrin family.</text>
</comment>
<dbReference type="InterPro" id="IPR000167">
    <property type="entry name" value="Dehydrin"/>
</dbReference>
<dbReference type="PANTHER" id="PTHR33346">
    <property type="entry name" value="DEHYDRIN XERO 2-RELATED"/>
    <property type="match status" value="1"/>
</dbReference>
<name>A0A5J9SNS1_9POAL</name>
<dbReference type="PROSITE" id="PS00823">
    <property type="entry name" value="DEHYDRIN_2"/>
    <property type="match status" value="1"/>
</dbReference>
<keyword evidence="2" id="KW-0346">Stress response</keyword>
<dbReference type="GO" id="GO:0009631">
    <property type="term" value="P:cold acclimation"/>
    <property type="evidence" value="ECO:0007669"/>
    <property type="project" value="TreeGrafter"/>
</dbReference>
<feature type="compositionally biased region" description="Low complexity" evidence="4">
    <location>
        <begin position="101"/>
        <end position="119"/>
    </location>
</feature>
<evidence type="ECO:0000256" key="3">
    <source>
        <dbReference type="RuleBase" id="RU003995"/>
    </source>
</evidence>
<dbReference type="PROSITE" id="PS00315">
    <property type="entry name" value="DEHYDRIN_1"/>
    <property type="match status" value="1"/>
</dbReference>
<feature type="non-terminal residue" evidence="5">
    <location>
        <position position="1"/>
    </location>
</feature>
<dbReference type="Pfam" id="PF00257">
    <property type="entry name" value="Dehydrin"/>
    <property type="match status" value="1"/>
</dbReference>
<keyword evidence="6" id="KW-1185">Reference proteome</keyword>
<evidence type="ECO:0000313" key="6">
    <source>
        <dbReference type="Proteomes" id="UP000324897"/>
    </source>
</evidence>
<feature type="compositionally biased region" description="Basic and acidic residues" evidence="4">
    <location>
        <begin position="48"/>
        <end position="58"/>
    </location>
</feature>
<dbReference type="Gramene" id="TVU00615">
    <property type="protein sequence ID" value="TVU00615"/>
    <property type="gene ID" value="EJB05_53950"/>
</dbReference>
<dbReference type="GO" id="GO:0009414">
    <property type="term" value="P:response to water deprivation"/>
    <property type="evidence" value="ECO:0007669"/>
    <property type="project" value="TreeGrafter"/>
</dbReference>
<dbReference type="PANTHER" id="PTHR33346:SF37">
    <property type="entry name" value="DEHYDRIN RAB16D"/>
    <property type="match status" value="1"/>
</dbReference>
<dbReference type="EMBL" id="RWGY01000566">
    <property type="protein sequence ID" value="TVU00615.1"/>
    <property type="molecule type" value="Genomic_DNA"/>
</dbReference>
<evidence type="ECO:0000256" key="1">
    <source>
        <dbReference type="ARBA" id="ARBA00008403"/>
    </source>
</evidence>
<dbReference type="AlphaFoldDB" id="A0A5J9SNS1"/>
<dbReference type="GO" id="GO:0005829">
    <property type="term" value="C:cytosol"/>
    <property type="evidence" value="ECO:0007669"/>
    <property type="project" value="TreeGrafter"/>
</dbReference>
<sequence>MEHQGQPGHATARADEYGHGTTTATTGNPVVTGHGTTGATAGEQMQPMRDDHKTDGVLRRSGSSSSSSSSEDDGQGGRRKKGIKEKIKEKLPGGNKDNQQHATATGASHAGTRAHTTTADSAGGEKKGVMEKIKEKLPGTGNKH</sequence>
<gene>
    <name evidence="5" type="ORF">EJB05_53950</name>
</gene>
<dbReference type="GO" id="GO:0009737">
    <property type="term" value="P:response to abscisic acid"/>
    <property type="evidence" value="ECO:0007669"/>
    <property type="project" value="TreeGrafter"/>
</dbReference>
<evidence type="ECO:0008006" key="7">
    <source>
        <dbReference type="Google" id="ProtNLM"/>
    </source>
</evidence>
<feature type="compositionally biased region" description="Low complexity" evidence="4">
    <location>
        <begin position="19"/>
        <end position="42"/>
    </location>
</feature>
<evidence type="ECO:0000256" key="4">
    <source>
        <dbReference type="SAM" id="MobiDB-lite"/>
    </source>
</evidence>
<proteinExistence type="inferred from homology"/>
<organism evidence="5 6">
    <name type="scientific">Eragrostis curvula</name>
    <name type="common">weeping love grass</name>
    <dbReference type="NCBI Taxonomy" id="38414"/>
    <lineage>
        <taxon>Eukaryota</taxon>
        <taxon>Viridiplantae</taxon>
        <taxon>Streptophyta</taxon>
        <taxon>Embryophyta</taxon>
        <taxon>Tracheophyta</taxon>
        <taxon>Spermatophyta</taxon>
        <taxon>Magnoliopsida</taxon>
        <taxon>Liliopsida</taxon>
        <taxon>Poales</taxon>
        <taxon>Poaceae</taxon>
        <taxon>PACMAD clade</taxon>
        <taxon>Chloridoideae</taxon>
        <taxon>Eragrostideae</taxon>
        <taxon>Eragrostidinae</taxon>
        <taxon>Eragrostis</taxon>
    </lineage>
</organism>
<evidence type="ECO:0000256" key="2">
    <source>
        <dbReference type="ARBA" id="ARBA00023016"/>
    </source>
</evidence>